<dbReference type="InterPro" id="IPR047655">
    <property type="entry name" value="Transpos_IS630-like"/>
</dbReference>
<organism evidence="2 3">
    <name type="scientific">Geodia barretti</name>
    <name type="common">Barrett's horny sponge</name>
    <dbReference type="NCBI Taxonomy" id="519541"/>
    <lineage>
        <taxon>Eukaryota</taxon>
        <taxon>Metazoa</taxon>
        <taxon>Porifera</taxon>
        <taxon>Demospongiae</taxon>
        <taxon>Heteroscleromorpha</taxon>
        <taxon>Tetractinellida</taxon>
        <taxon>Astrophorina</taxon>
        <taxon>Geodiidae</taxon>
        <taxon>Geodia</taxon>
    </lineage>
</organism>
<dbReference type="CDD" id="cd15482">
    <property type="entry name" value="Sialidase_non-viral"/>
    <property type="match status" value="1"/>
</dbReference>
<dbReference type="PANTHER" id="PTHR43739:SF5">
    <property type="entry name" value="EXO-ALPHA-SIALIDASE"/>
    <property type="match status" value="1"/>
</dbReference>
<keyword evidence="3" id="KW-1185">Reference proteome</keyword>
<dbReference type="EMBL" id="CASHTH010002901">
    <property type="protein sequence ID" value="CAI8036838.1"/>
    <property type="molecule type" value="Genomic_DNA"/>
</dbReference>
<dbReference type="Gene3D" id="2.130.10.10">
    <property type="entry name" value="YVTN repeat-like/Quinoprotein amine dehydrogenase"/>
    <property type="match status" value="2"/>
</dbReference>
<dbReference type="InterPro" id="IPR015943">
    <property type="entry name" value="WD40/YVTN_repeat-like_dom_sf"/>
</dbReference>
<dbReference type="NCBIfam" id="NF033545">
    <property type="entry name" value="transpos_IS630"/>
    <property type="match status" value="1"/>
</dbReference>
<proteinExistence type="predicted"/>
<evidence type="ECO:0000313" key="3">
    <source>
        <dbReference type="Proteomes" id="UP001174909"/>
    </source>
</evidence>
<dbReference type="InterPro" id="IPR052025">
    <property type="entry name" value="Xyloglucanase_GH74"/>
</dbReference>
<dbReference type="SUPFAM" id="SSF110296">
    <property type="entry name" value="Oligoxyloglucan reducing end-specific cellobiohydrolase"/>
    <property type="match status" value="1"/>
</dbReference>
<protein>
    <recommendedName>
        <fullName evidence="1">Tc1-like transposase DDE domain-containing protein</fullName>
    </recommendedName>
</protein>
<sequence>NNTVSRIWRAFGLQPHRTETFKLSSDPFFIEKVRDVVGLYLNPPDRALVLCVDEKSQIQALDRTRPLLPMRPGQVERRTHDYLRHGTTSLFAALDTRTGKVIGRCHQRHRAVEFRKFLDTIEAEVPADLDVHLIADNYATHKTALIRNWFAKRPRFHMHFTPTSASWLNLVERWFGAEASGLYRKTAGDAHWDMLTDGLAPATQARAIAIHPNDPRTIFCGTQRGVYRSTDGGDHWQRMNMTEGRVVWSLRFHPGDPNIMFCGTEGAEVYKSVDGGENWTQTATISNPSQVQMAFAMRILGIDIEAANPNNMYAALEVGGAASSTDGGNTWTIRNSEFDGDVDLLDLHGVAVGAADSGSVFISNRTGVWRSSDRGTSWQNCNFDQFSEIKYSRGIVRDPSDPNTLYACVGMNFGSEEGGVMRTTNLGESWERFDKGISAGSTTFGVAVNRQDPSQVYFCTRRGQIFGTHDSGATWAADTVPETAMNVISVACTSA</sequence>
<dbReference type="GO" id="GO:0010411">
    <property type="term" value="P:xyloglucan metabolic process"/>
    <property type="evidence" value="ECO:0007669"/>
    <property type="project" value="TreeGrafter"/>
</dbReference>
<feature type="non-terminal residue" evidence="2">
    <location>
        <position position="1"/>
    </location>
</feature>
<dbReference type="Proteomes" id="UP001174909">
    <property type="component" value="Unassembled WGS sequence"/>
</dbReference>
<comment type="caution">
    <text evidence="2">The sequence shown here is derived from an EMBL/GenBank/DDBJ whole genome shotgun (WGS) entry which is preliminary data.</text>
</comment>
<dbReference type="PANTHER" id="PTHR43739">
    <property type="entry name" value="XYLOGLUCANASE (EUROFUNG)"/>
    <property type="match status" value="1"/>
</dbReference>
<dbReference type="Pfam" id="PF13358">
    <property type="entry name" value="DDE_3"/>
    <property type="match status" value="1"/>
</dbReference>
<reference evidence="2" key="1">
    <citation type="submission" date="2023-03" db="EMBL/GenBank/DDBJ databases">
        <authorList>
            <person name="Steffen K."/>
            <person name="Cardenas P."/>
        </authorList>
    </citation>
    <scope>NUCLEOTIDE SEQUENCE</scope>
</reference>
<evidence type="ECO:0000259" key="1">
    <source>
        <dbReference type="Pfam" id="PF13358"/>
    </source>
</evidence>
<dbReference type="AlphaFoldDB" id="A0AA35SVX5"/>
<gene>
    <name evidence="2" type="ORF">GBAR_LOCUS20633</name>
</gene>
<accession>A0AA35SVX5</accession>
<name>A0AA35SVX5_GEOBA</name>
<evidence type="ECO:0000313" key="2">
    <source>
        <dbReference type="EMBL" id="CAI8036838.1"/>
    </source>
</evidence>
<feature type="domain" description="Tc1-like transposase DDE" evidence="1">
    <location>
        <begin position="49"/>
        <end position="176"/>
    </location>
</feature>
<dbReference type="InterPro" id="IPR038717">
    <property type="entry name" value="Tc1-like_DDE_dom"/>
</dbReference>